<keyword evidence="2" id="KW-1185">Reference proteome</keyword>
<protein>
    <submittedName>
        <fullName evidence="1">Uncharacterized protein</fullName>
    </submittedName>
</protein>
<feature type="non-terminal residue" evidence="1">
    <location>
        <position position="1"/>
    </location>
</feature>
<evidence type="ECO:0000313" key="2">
    <source>
        <dbReference type="Proteomes" id="UP000603141"/>
    </source>
</evidence>
<evidence type="ECO:0000313" key="1">
    <source>
        <dbReference type="EMBL" id="MBK1884786.1"/>
    </source>
</evidence>
<sequence length="165" mass="17981">REEAQGVQDLSEIGKTLYDNADYYVFGTYGTTTYYMTCYLDLETEVMGTTLVQKSTRPLYKPGAFAFQRPPLDLAANLKAAMDWIPHDGTVKLVEPVTNPGPYLGKVVNIAGGRTTWADMLAVPNGLTCVLETGRTTIQLGAPPAYGTNNLNRRLTGSAKDNLVI</sequence>
<dbReference type="RefSeq" id="WP_200274298.1">
    <property type="nucleotide sequence ID" value="NZ_JAENIJ010000107.1"/>
</dbReference>
<dbReference type="Proteomes" id="UP000603141">
    <property type="component" value="Unassembled WGS sequence"/>
</dbReference>
<name>A0A934S8L9_9BACT</name>
<proteinExistence type="predicted"/>
<comment type="caution">
    <text evidence="1">The sequence shown here is derived from an EMBL/GenBank/DDBJ whole genome shotgun (WGS) entry which is preliminary data.</text>
</comment>
<accession>A0A934S8L9</accession>
<dbReference type="AlphaFoldDB" id="A0A934S8L9"/>
<organism evidence="1 2">
    <name type="scientific">Luteolibacter pohnpeiensis</name>
    <dbReference type="NCBI Taxonomy" id="454153"/>
    <lineage>
        <taxon>Bacteria</taxon>
        <taxon>Pseudomonadati</taxon>
        <taxon>Verrucomicrobiota</taxon>
        <taxon>Verrucomicrobiia</taxon>
        <taxon>Verrucomicrobiales</taxon>
        <taxon>Verrucomicrobiaceae</taxon>
        <taxon>Luteolibacter</taxon>
    </lineage>
</organism>
<dbReference type="EMBL" id="JAENIJ010000107">
    <property type="protein sequence ID" value="MBK1884786.1"/>
    <property type="molecule type" value="Genomic_DNA"/>
</dbReference>
<reference evidence="1" key="1">
    <citation type="submission" date="2021-01" db="EMBL/GenBank/DDBJ databases">
        <title>Modified the classification status of verrucomicrobia.</title>
        <authorList>
            <person name="Feng X."/>
        </authorList>
    </citation>
    <scope>NUCLEOTIDE SEQUENCE</scope>
    <source>
        <strain evidence="1">KCTC 22041</strain>
    </source>
</reference>
<gene>
    <name evidence="1" type="ORF">JIN85_20420</name>
</gene>